<sequence>MSRYPAIRRILIVTLFLNWLVAAAKIIYGLLTKSMSMSADGFHSLSDGASNIAGLIGIFIASRPVDKFHPYGHKKFETYASIAIAVILFLISFNLLKEAVGRFFNPTLPSVTVFSFGIMVATMAINYFVMTYEKIAGLRFKSDILIADSLHTKSDMLASGSVVFALIAARFGLPQMDLLAGIFISIMIAFCAVRIIKDSTKILCDGLAIDCDNVKNVIKGIPDVKRCHKIRTRGRPDDIHVDLHVSVDTNMHVDKAHAISHKIQDKIKRSIPGVTDVIVHIEPF</sequence>
<dbReference type="GO" id="GO:0006882">
    <property type="term" value="P:intracellular zinc ion homeostasis"/>
    <property type="evidence" value="ECO:0007669"/>
    <property type="project" value="TreeGrafter"/>
</dbReference>
<dbReference type="SUPFAM" id="SSF161111">
    <property type="entry name" value="Cation efflux protein transmembrane domain-like"/>
    <property type="match status" value="1"/>
</dbReference>
<evidence type="ECO:0000256" key="5">
    <source>
        <dbReference type="ARBA" id="ARBA00022989"/>
    </source>
</evidence>
<evidence type="ECO:0000259" key="8">
    <source>
        <dbReference type="Pfam" id="PF01545"/>
    </source>
</evidence>
<proteinExistence type="inferred from homology"/>
<reference evidence="10 11" key="1">
    <citation type="submission" date="2017-09" db="EMBL/GenBank/DDBJ databases">
        <title>Depth-based differentiation of microbial function through sediment-hosted aquifers and enrichment of novel symbionts in the deep terrestrial subsurface.</title>
        <authorList>
            <person name="Probst A.J."/>
            <person name="Ladd B."/>
            <person name="Jarett J.K."/>
            <person name="Geller-Mcgrath D.E."/>
            <person name="Sieber C.M."/>
            <person name="Emerson J.B."/>
            <person name="Anantharaman K."/>
            <person name="Thomas B.C."/>
            <person name="Malmstrom R."/>
            <person name="Stieglmeier M."/>
            <person name="Klingl A."/>
            <person name="Woyke T."/>
            <person name="Ryan C.M."/>
            <person name="Banfield J.F."/>
        </authorList>
    </citation>
    <scope>NUCLEOTIDE SEQUENCE [LARGE SCALE GENOMIC DNA]</scope>
    <source>
        <strain evidence="10">CG12_big_fil_rev_8_21_14_0_65_43_15</strain>
    </source>
</reference>
<dbReference type="NCBIfam" id="TIGR01297">
    <property type="entry name" value="CDF"/>
    <property type="match status" value="1"/>
</dbReference>
<dbReference type="GO" id="GO:0015341">
    <property type="term" value="F:zinc efflux antiporter activity"/>
    <property type="evidence" value="ECO:0007669"/>
    <property type="project" value="TreeGrafter"/>
</dbReference>
<dbReference type="InterPro" id="IPR058533">
    <property type="entry name" value="Cation_efflux_TM"/>
</dbReference>
<dbReference type="Pfam" id="PF16916">
    <property type="entry name" value="ZT_dimer"/>
    <property type="match status" value="1"/>
</dbReference>
<dbReference type="PANTHER" id="PTHR43840">
    <property type="entry name" value="MITOCHONDRIAL METAL TRANSPORTER 1-RELATED"/>
    <property type="match status" value="1"/>
</dbReference>
<feature type="domain" description="Cation efflux protein cytoplasmic" evidence="9">
    <location>
        <begin position="210"/>
        <end position="284"/>
    </location>
</feature>
<dbReference type="InterPro" id="IPR036837">
    <property type="entry name" value="Cation_efflux_CTD_sf"/>
</dbReference>
<dbReference type="AlphaFoldDB" id="A0A2J0LFK6"/>
<protein>
    <submittedName>
        <fullName evidence="10">Cation transporter</fullName>
    </submittedName>
</protein>
<feature type="transmembrane region" description="Helical" evidence="7">
    <location>
        <begin position="178"/>
        <end position="196"/>
    </location>
</feature>
<dbReference type="Pfam" id="PF01545">
    <property type="entry name" value="Cation_efflux"/>
    <property type="match status" value="1"/>
</dbReference>
<accession>A0A2J0LFK6</accession>
<evidence type="ECO:0000256" key="2">
    <source>
        <dbReference type="ARBA" id="ARBA00008114"/>
    </source>
</evidence>
<evidence type="ECO:0000256" key="3">
    <source>
        <dbReference type="ARBA" id="ARBA00022448"/>
    </source>
</evidence>
<dbReference type="PANTHER" id="PTHR43840:SF15">
    <property type="entry name" value="MITOCHONDRIAL METAL TRANSPORTER 1-RELATED"/>
    <property type="match status" value="1"/>
</dbReference>
<dbReference type="InterPro" id="IPR002524">
    <property type="entry name" value="Cation_efflux"/>
</dbReference>
<keyword evidence="6 7" id="KW-0472">Membrane</keyword>
<dbReference type="EMBL" id="PFGP01000047">
    <property type="protein sequence ID" value="PIW66638.1"/>
    <property type="molecule type" value="Genomic_DNA"/>
</dbReference>
<comment type="caution">
    <text evidence="10">The sequence shown here is derived from an EMBL/GenBank/DDBJ whole genome shotgun (WGS) entry which is preliminary data.</text>
</comment>
<feature type="transmembrane region" description="Helical" evidence="7">
    <location>
        <begin position="108"/>
        <end position="129"/>
    </location>
</feature>
<evidence type="ECO:0000313" key="11">
    <source>
        <dbReference type="Proteomes" id="UP000231267"/>
    </source>
</evidence>
<dbReference type="GO" id="GO:0015093">
    <property type="term" value="F:ferrous iron transmembrane transporter activity"/>
    <property type="evidence" value="ECO:0007669"/>
    <property type="project" value="TreeGrafter"/>
</dbReference>
<gene>
    <name evidence="10" type="ORF">COW11_02280</name>
</gene>
<feature type="domain" description="Cation efflux protein transmembrane" evidence="8">
    <location>
        <begin position="11"/>
        <end position="204"/>
    </location>
</feature>
<evidence type="ECO:0000256" key="6">
    <source>
        <dbReference type="ARBA" id="ARBA00023136"/>
    </source>
</evidence>
<comment type="similarity">
    <text evidence="2">Belongs to the cation diffusion facilitator (CDF) transporter (TC 2.A.4) family.</text>
</comment>
<evidence type="ECO:0000259" key="9">
    <source>
        <dbReference type="Pfam" id="PF16916"/>
    </source>
</evidence>
<dbReference type="GO" id="GO:0015086">
    <property type="term" value="F:cadmium ion transmembrane transporter activity"/>
    <property type="evidence" value="ECO:0007669"/>
    <property type="project" value="TreeGrafter"/>
</dbReference>
<dbReference type="FunFam" id="1.20.1510.10:FF:000006">
    <property type="entry name" value="Divalent cation efflux transporter"/>
    <property type="match status" value="1"/>
</dbReference>
<keyword evidence="3" id="KW-0813">Transport</keyword>
<feature type="transmembrane region" description="Helical" evidence="7">
    <location>
        <begin position="78"/>
        <end position="96"/>
    </location>
</feature>
<name>A0A2J0LFK6_9BACT</name>
<feature type="transmembrane region" description="Helical" evidence="7">
    <location>
        <begin position="48"/>
        <end position="66"/>
    </location>
</feature>
<organism evidence="10 11">
    <name type="scientific">Candidatus Taenaricola geysiri</name>
    <dbReference type="NCBI Taxonomy" id="1974752"/>
    <lineage>
        <taxon>Bacteria</taxon>
        <taxon>Pseudomonadati</taxon>
        <taxon>Candidatus Omnitrophota</taxon>
        <taxon>Candidatus Taenaricola</taxon>
    </lineage>
</organism>
<keyword evidence="4 7" id="KW-0812">Transmembrane</keyword>
<dbReference type="Gene3D" id="3.30.70.1350">
    <property type="entry name" value="Cation efflux protein, cytoplasmic domain"/>
    <property type="match status" value="1"/>
</dbReference>
<dbReference type="InterPro" id="IPR027470">
    <property type="entry name" value="Cation_efflux_CTD"/>
</dbReference>
<evidence type="ECO:0000313" key="10">
    <source>
        <dbReference type="EMBL" id="PIW66638.1"/>
    </source>
</evidence>
<dbReference type="GO" id="GO:0005886">
    <property type="term" value="C:plasma membrane"/>
    <property type="evidence" value="ECO:0007669"/>
    <property type="project" value="TreeGrafter"/>
</dbReference>
<evidence type="ECO:0000256" key="1">
    <source>
        <dbReference type="ARBA" id="ARBA00004141"/>
    </source>
</evidence>
<dbReference type="InterPro" id="IPR050291">
    <property type="entry name" value="CDF_Transporter"/>
</dbReference>
<comment type="subcellular location">
    <subcellularLocation>
        <location evidence="1">Membrane</location>
        <topology evidence="1">Multi-pass membrane protein</topology>
    </subcellularLocation>
</comment>
<evidence type="ECO:0000256" key="4">
    <source>
        <dbReference type="ARBA" id="ARBA00022692"/>
    </source>
</evidence>
<evidence type="ECO:0000256" key="7">
    <source>
        <dbReference type="SAM" id="Phobius"/>
    </source>
</evidence>
<dbReference type="Gene3D" id="1.20.1510.10">
    <property type="entry name" value="Cation efflux protein transmembrane domain"/>
    <property type="match status" value="1"/>
</dbReference>
<dbReference type="InterPro" id="IPR027469">
    <property type="entry name" value="Cation_efflux_TMD_sf"/>
</dbReference>
<dbReference type="SUPFAM" id="SSF160240">
    <property type="entry name" value="Cation efflux protein cytoplasmic domain-like"/>
    <property type="match status" value="1"/>
</dbReference>
<keyword evidence="5 7" id="KW-1133">Transmembrane helix</keyword>
<dbReference type="Proteomes" id="UP000231267">
    <property type="component" value="Unassembled WGS sequence"/>
</dbReference>